<evidence type="ECO:0000313" key="4">
    <source>
        <dbReference type="EMBL" id="ROS40745.1"/>
    </source>
</evidence>
<dbReference type="InterPro" id="IPR000668">
    <property type="entry name" value="Peptidase_C1A_C"/>
</dbReference>
<dbReference type="CDD" id="cd02248">
    <property type="entry name" value="Peptidase_C1A"/>
    <property type="match status" value="1"/>
</dbReference>
<dbReference type="InterPro" id="IPR025661">
    <property type="entry name" value="Pept_asp_AS"/>
</dbReference>
<proteinExistence type="inferred from homology"/>
<dbReference type="AlphaFoldDB" id="A0A3N2GXX3"/>
<dbReference type="PROSITE" id="PS00639">
    <property type="entry name" value="THIOL_PROTEASE_HIS"/>
    <property type="match status" value="1"/>
</dbReference>
<dbReference type="RefSeq" id="WP_167499048.1">
    <property type="nucleotide sequence ID" value="NZ_RKHY01000001.1"/>
</dbReference>
<comment type="caution">
    <text evidence="4">The sequence shown here is derived from an EMBL/GenBank/DDBJ whole genome shotgun (WGS) entry which is preliminary data.</text>
</comment>
<dbReference type="InterPro" id="IPR013128">
    <property type="entry name" value="Peptidase_C1A"/>
</dbReference>
<dbReference type="InterPro" id="IPR038765">
    <property type="entry name" value="Papain-like_cys_pep_sf"/>
</dbReference>
<evidence type="ECO:0000313" key="5">
    <source>
        <dbReference type="Proteomes" id="UP000274843"/>
    </source>
</evidence>
<accession>A0A3N2GXX3</accession>
<dbReference type="SMART" id="SM00645">
    <property type="entry name" value="Pept_C1"/>
    <property type="match status" value="1"/>
</dbReference>
<keyword evidence="4" id="KW-0645">Protease</keyword>
<dbReference type="SUPFAM" id="SSF54001">
    <property type="entry name" value="Cysteine proteinases"/>
    <property type="match status" value="1"/>
</dbReference>
<dbReference type="Pfam" id="PF00112">
    <property type="entry name" value="Peptidase_C1"/>
    <property type="match status" value="1"/>
</dbReference>
<keyword evidence="4" id="KW-0378">Hydrolase</keyword>
<evidence type="ECO:0000259" key="3">
    <source>
        <dbReference type="SMART" id="SM00645"/>
    </source>
</evidence>
<dbReference type="InterPro" id="IPR039417">
    <property type="entry name" value="Peptidase_C1A_papain-like"/>
</dbReference>
<reference evidence="4 5" key="1">
    <citation type="submission" date="2018-11" db="EMBL/GenBank/DDBJ databases">
        <title>Sequencing the genomes of 1000 actinobacteria strains.</title>
        <authorList>
            <person name="Klenk H.-P."/>
        </authorList>
    </citation>
    <scope>NUCLEOTIDE SEQUENCE [LARGE SCALE GENOMIC DNA]</scope>
    <source>
        <strain evidence="4 5">DSM 44348</strain>
    </source>
</reference>
<gene>
    <name evidence="4" type="ORF">EDD35_3086</name>
</gene>
<dbReference type="Proteomes" id="UP000274843">
    <property type="component" value="Unassembled WGS sequence"/>
</dbReference>
<sequence>MSSPRPFAEEIRAVRDSLATMGDPWQAGETVLSRLAGESRRVRLGVPSPSVAEVEARAELPGRMLEVALGAAGQPCTALHAPGSTLPAKFDLRDVCGRSYVTPVKDQGESGSCSAFGTIAALEGTAAYTRRNTGMRLDLSEAHLFFGFAPAHRKPGDTGSWPDDLMGDCAAKGVTFEDYWPYSDEGTGALHPNWVNRVARAEGVVDLTQDPAAIKHHIYGYGPVTACMVIYDDFFHYTGGIYRATTTESNGGHCVALIGWDDEQNCWIAKNSWGTDWGEGGFFRIAYGEAFIEDYPEPRPTTLGCTGVTLRAWLPPQRALRLFSAGAGEWVCLEQLGWVRLAGDAAGVSRQLALLAEARAGGHPVSPFLDHGVLTKVATTY</sequence>
<dbReference type="PROSITE" id="PS00640">
    <property type="entry name" value="THIOL_PROTEASE_ASN"/>
    <property type="match status" value="1"/>
</dbReference>
<comment type="similarity">
    <text evidence="1">Belongs to the peptidase C1 family.</text>
</comment>
<organism evidence="4 5">
    <name type="scientific">Amycolatopsis thermoflava</name>
    <dbReference type="NCBI Taxonomy" id="84480"/>
    <lineage>
        <taxon>Bacteria</taxon>
        <taxon>Bacillati</taxon>
        <taxon>Actinomycetota</taxon>
        <taxon>Actinomycetes</taxon>
        <taxon>Pseudonocardiales</taxon>
        <taxon>Pseudonocardiaceae</taxon>
        <taxon>Amycolatopsis</taxon>
        <taxon>Amycolatopsis methanolica group</taxon>
    </lineage>
</organism>
<keyword evidence="2" id="KW-1015">Disulfide bond</keyword>
<feature type="domain" description="Peptidase C1A papain C-terminal" evidence="3">
    <location>
        <begin position="86"/>
        <end position="301"/>
    </location>
</feature>
<evidence type="ECO:0000256" key="2">
    <source>
        <dbReference type="ARBA" id="ARBA00023157"/>
    </source>
</evidence>
<evidence type="ECO:0000256" key="1">
    <source>
        <dbReference type="ARBA" id="ARBA00008455"/>
    </source>
</evidence>
<dbReference type="PANTHER" id="PTHR12411">
    <property type="entry name" value="CYSTEINE PROTEASE FAMILY C1-RELATED"/>
    <property type="match status" value="1"/>
</dbReference>
<dbReference type="GO" id="GO:0008234">
    <property type="term" value="F:cysteine-type peptidase activity"/>
    <property type="evidence" value="ECO:0007669"/>
    <property type="project" value="InterPro"/>
</dbReference>
<dbReference type="InterPro" id="IPR025660">
    <property type="entry name" value="Pept_his_AS"/>
</dbReference>
<dbReference type="Gene3D" id="3.90.70.10">
    <property type="entry name" value="Cysteine proteinases"/>
    <property type="match status" value="1"/>
</dbReference>
<name>A0A3N2GXX3_9PSEU</name>
<dbReference type="GO" id="GO:0006508">
    <property type="term" value="P:proteolysis"/>
    <property type="evidence" value="ECO:0007669"/>
    <property type="project" value="UniProtKB-KW"/>
</dbReference>
<dbReference type="GeneID" id="301844465"/>
<keyword evidence="5" id="KW-1185">Reference proteome</keyword>
<dbReference type="EMBL" id="RKHY01000001">
    <property type="protein sequence ID" value="ROS40745.1"/>
    <property type="molecule type" value="Genomic_DNA"/>
</dbReference>
<protein>
    <submittedName>
        <fullName evidence="4">Papain like protease</fullName>
    </submittedName>
</protein>